<dbReference type="InterPro" id="IPR029058">
    <property type="entry name" value="AB_hydrolase_fold"/>
</dbReference>
<dbReference type="Gene3D" id="2.60.120.260">
    <property type="entry name" value="Galactose-binding domain-like"/>
    <property type="match status" value="1"/>
</dbReference>
<dbReference type="NCBIfam" id="TIGR00976">
    <property type="entry name" value="CocE_NonD"/>
    <property type="match status" value="1"/>
</dbReference>
<dbReference type="InterPro" id="IPR005674">
    <property type="entry name" value="CocE/Ser_esterase"/>
</dbReference>
<dbReference type="SUPFAM" id="SSF49785">
    <property type="entry name" value="Galactose-binding domain-like"/>
    <property type="match status" value="1"/>
</dbReference>
<gene>
    <name evidence="2" type="ORF">LCGC14_3083900</name>
</gene>
<dbReference type="InterPro" id="IPR013736">
    <property type="entry name" value="Xaa-Pro_dipept_C"/>
</dbReference>
<dbReference type="AlphaFoldDB" id="A0A0F8WCG5"/>
<dbReference type="Gene3D" id="3.40.50.1820">
    <property type="entry name" value="alpha/beta hydrolase"/>
    <property type="match status" value="1"/>
</dbReference>
<evidence type="ECO:0000259" key="1">
    <source>
        <dbReference type="SMART" id="SM00939"/>
    </source>
</evidence>
<protein>
    <recommendedName>
        <fullName evidence="1">Xaa-Pro dipeptidyl-peptidase C-terminal domain-containing protein</fullName>
    </recommendedName>
</protein>
<name>A0A0F8WCG5_9ZZZZ</name>
<comment type="caution">
    <text evidence="2">The sequence shown here is derived from an EMBL/GenBank/DDBJ whole genome shotgun (WGS) entry which is preliminary data.</text>
</comment>
<feature type="non-terminal residue" evidence="2">
    <location>
        <position position="1"/>
    </location>
</feature>
<accession>A0A0F8WCG5</accession>
<reference evidence="2" key="1">
    <citation type="journal article" date="2015" name="Nature">
        <title>Complex archaea that bridge the gap between prokaryotes and eukaryotes.</title>
        <authorList>
            <person name="Spang A."/>
            <person name="Saw J.H."/>
            <person name="Jorgensen S.L."/>
            <person name="Zaremba-Niedzwiedzka K."/>
            <person name="Martijn J."/>
            <person name="Lind A.E."/>
            <person name="van Eijk R."/>
            <person name="Schleper C."/>
            <person name="Guy L."/>
            <person name="Ettema T.J."/>
        </authorList>
    </citation>
    <scope>NUCLEOTIDE SEQUENCE</scope>
</reference>
<dbReference type="EMBL" id="LAZR01065954">
    <property type="protein sequence ID" value="KKK54517.1"/>
    <property type="molecule type" value="Genomic_DNA"/>
</dbReference>
<dbReference type="SUPFAM" id="SSF53474">
    <property type="entry name" value="alpha/beta-Hydrolases"/>
    <property type="match status" value="1"/>
</dbReference>
<proteinExistence type="predicted"/>
<dbReference type="GO" id="GO:0008239">
    <property type="term" value="F:dipeptidyl-peptidase activity"/>
    <property type="evidence" value="ECO:0007669"/>
    <property type="project" value="InterPro"/>
</dbReference>
<sequence length="289" mass="32619">IGAGGRIGQLRFRNHRPPARYGVLGWFDHYLKGVKNGADKLPAVAYYVMGAEEWNYADSLEAIETTPVKLYLDSSERGTTPGKLRKGCPKLATSGKYTYDPLDLRPGEFEHKQGREDGSYNIFGTSAKSQRYATSVKHFGNGLIYQSEPFHENTELTGYVKLVAWISMDVPDTDFMVTLHEILPDGTSIQLTDDALRARYRESPREAKLVTPGEINRYEFNQFWFFSREIAKGSRLQMVFWSPNSIHLEKNYNSGGVVAEETAQDARTAHVTVYHDAGHPSYLEIPVVE</sequence>
<feature type="domain" description="Xaa-Pro dipeptidyl-peptidase C-terminal" evidence="1">
    <location>
        <begin position="24"/>
        <end position="284"/>
    </location>
</feature>
<dbReference type="InterPro" id="IPR008979">
    <property type="entry name" value="Galactose-bd-like_sf"/>
</dbReference>
<dbReference type="Pfam" id="PF08530">
    <property type="entry name" value="PepX_C"/>
    <property type="match status" value="1"/>
</dbReference>
<dbReference type="SMART" id="SM00939">
    <property type="entry name" value="PepX_C"/>
    <property type="match status" value="1"/>
</dbReference>
<evidence type="ECO:0000313" key="2">
    <source>
        <dbReference type="EMBL" id="KKK54517.1"/>
    </source>
</evidence>
<organism evidence="2">
    <name type="scientific">marine sediment metagenome</name>
    <dbReference type="NCBI Taxonomy" id="412755"/>
    <lineage>
        <taxon>unclassified sequences</taxon>
        <taxon>metagenomes</taxon>
        <taxon>ecological metagenomes</taxon>
    </lineage>
</organism>